<dbReference type="AlphaFoldDB" id="A0AAV9M957"/>
<feature type="binding site" evidence="9">
    <location>
        <position position="41"/>
    </location>
    <ligand>
        <name>Mn(2+)</name>
        <dbReference type="ChEBI" id="CHEBI:29035"/>
    </ligand>
</feature>
<dbReference type="GO" id="GO:0048046">
    <property type="term" value="C:apoplast"/>
    <property type="evidence" value="ECO:0007669"/>
    <property type="project" value="UniProtKB-SubCell"/>
</dbReference>
<keyword evidence="13" id="KW-1185">Reference proteome</keyword>
<dbReference type="Proteomes" id="UP001311915">
    <property type="component" value="Unassembled WGS sequence"/>
</dbReference>
<evidence type="ECO:0000256" key="9">
    <source>
        <dbReference type="PIRSR" id="PIRSR601929-2"/>
    </source>
</evidence>
<evidence type="ECO:0000256" key="8">
    <source>
        <dbReference type="PIRSR" id="PIRSR601929-1"/>
    </source>
</evidence>
<dbReference type="InterPro" id="IPR014710">
    <property type="entry name" value="RmlC-like_jellyroll"/>
</dbReference>
<feature type="binding site" evidence="8">
    <location>
        <position position="48"/>
    </location>
    <ligand>
        <name>oxalate</name>
        <dbReference type="ChEBI" id="CHEBI:30623"/>
    </ligand>
</feature>
<keyword evidence="5 8" id="KW-0479">Metal-binding</keyword>
<evidence type="ECO:0000256" key="3">
    <source>
        <dbReference type="ARBA" id="ARBA00022523"/>
    </source>
</evidence>
<dbReference type="SMART" id="SM00835">
    <property type="entry name" value="Cupin_1"/>
    <property type="match status" value="1"/>
</dbReference>
<dbReference type="SUPFAM" id="SSF51182">
    <property type="entry name" value="RmlC-like cupins"/>
    <property type="match status" value="1"/>
</dbReference>
<evidence type="ECO:0000256" key="10">
    <source>
        <dbReference type="RuleBase" id="RU366015"/>
    </source>
</evidence>
<evidence type="ECO:0000313" key="12">
    <source>
        <dbReference type="EMBL" id="KAK4734436.1"/>
    </source>
</evidence>
<keyword evidence="6" id="KW-1015">Disulfide bond</keyword>
<feature type="binding site" evidence="9">
    <location>
        <position position="43"/>
    </location>
    <ligand>
        <name>Mn(2+)</name>
        <dbReference type="ChEBI" id="CHEBI:29035"/>
    </ligand>
</feature>
<sequence>MSLYANFKVTKACKAKFSVLAGQSTSLAVLEFHGGGVNPPHTHPRATELLFMIEGSLEVDLVDTTKKLYIYTQTLQIGDMFVFPKGLVHYRYNR</sequence>
<dbReference type="PROSITE" id="PS00725">
    <property type="entry name" value="GERMIN"/>
    <property type="match status" value="1"/>
</dbReference>
<comment type="similarity">
    <text evidence="2 10">Belongs to the germin family.</text>
</comment>
<dbReference type="Gene3D" id="2.60.120.10">
    <property type="entry name" value="Jelly Rolls"/>
    <property type="match status" value="1"/>
</dbReference>
<accession>A0AAV9M957</accession>
<dbReference type="InterPro" id="IPR001929">
    <property type="entry name" value="Germin"/>
</dbReference>
<dbReference type="InterPro" id="IPR019780">
    <property type="entry name" value="Germin_Mn-BS"/>
</dbReference>
<comment type="caution">
    <text evidence="12">The sequence shown here is derived from an EMBL/GenBank/DDBJ whole genome shotgun (WGS) entry which is preliminary data.</text>
</comment>
<protein>
    <recommendedName>
        <fullName evidence="10">Germin-like protein</fullName>
    </recommendedName>
</protein>
<evidence type="ECO:0000259" key="11">
    <source>
        <dbReference type="SMART" id="SM00835"/>
    </source>
</evidence>
<evidence type="ECO:0000256" key="5">
    <source>
        <dbReference type="ARBA" id="ARBA00022723"/>
    </source>
</evidence>
<name>A0AAV9M957_9SOLN</name>
<evidence type="ECO:0000256" key="2">
    <source>
        <dbReference type="ARBA" id="ARBA00007456"/>
    </source>
</evidence>
<gene>
    <name evidence="12" type="ORF">R3W88_008697</name>
</gene>
<dbReference type="PRINTS" id="PR00325">
    <property type="entry name" value="GERMIN"/>
</dbReference>
<dbReference type="InterPro" id="IPR011051">
    <property type="entry name" value="RmlC_Cupin_sf"/>
</dbReference>
<reference evidence="12 13" key="1">
    <citation type="submission" date="2023-10" db="EMBL/GenBank/DDBJ databases">
        <title>Genome-Wide Identification Analysis in wild type Solanum Pinnatisectum Reveals Some Genes Defensing Phytophthora Infestans.</title>
        <authorList>
            <person name="Sun C."/>
        </authorList>
    </citation>
    <scope>NUCLEOTIDE SEQUENCE [LARGE SCALE GENOMIC DNA]</scope>
    <source>
        <strain evidence="12">LQN</strain>
        <tissue evidence="12">Leaf</tissue>
    </source>
</reference>
<feature type="domain" description="Cupin type-1" evidence="11">
    <location>
        <begin position="4"/>
        <end position="94"/>
    </location>
</feature>
<comment type="subcellular location">
    <subcellularLocation>
        <location evidence="1 10">Secreted</location>
        <location evidence="1 10">Extracellular space</location>
        <location evidence="1 10">Apoplast</location>
    </subcellularLocation>
</comment>
<evidence type="ECO:0000256" key="4">
    <source>
        <dbReference type="ARBA" id="ARBA00022525"/>
    </source>
</evidence>
<feature type="binding site" evidence="8">
    <location>
        <position position="38"/>
    </location>
    <ligand>
        <name>oxalate</name>
        <dbReference type="ChEBI" id="CHEBI:30623"/>
    </ligand>
</feature>
<evidence type="ECO:0000256" key="7">
    <source>
        <dbReference type="ARBA" id="ARBA00023211"/>
    </source>
</evidence>
<feature type="binding site" evidence="9">
    <location>
        <position position="89"/>
    </location>
    <ligand>
        <name>Mn(2+)</name>
        <dbReference type="ChEBI" id="CHEBI:29035"/>
    </ligand>
</feature>
<evidence type="ECO:0000256" key="1">
    <source>
        <dbReference type="ARBA" id="ARBA00004271"/>
    </source>
</evidence>
<keyword evidence="3 10" id="KW-0052">Apoplast</keyword>
<proteinExistence type="inferred from homology"/>
<feature type="binding site" evidence="8">
    <location>
        <position position="43"/>
    </location>
    <ligand>
        <name>oxalate</name>
        <dbReference type="ChEBI" id="CHEBI:30623"/>
    </ligand>
</feature>
<keyword evidence="7 8" id="KW-0464">Manganese</keyword>
<evidence type="ECO:0000256" key="6">
    <source>
        <dbReference type="ARBA" id="ARBA00023157"/>
    </source>
</evidence>
<dbReference type="InterPro" id="IPR006045">
    <property type="entry name" value="Cupin_1"/>
</dbReference>
<dbReference type="PANTHER" id="PTHR31238">
    <property type="entry name" value="GERMIN-LIKE PROTEIN SUBFAMILY 3 MEMBER 3"/>
    <property type="match status" value="1"/>
</dbReference>
<dbReference type="Pfam" id="PF00190">
    <property type="entry name" value="Cupin_1"/>
    <property type="match status" value="1"/>
</dbReference>
<dbReference type="EMBL" id="JAWPEI010000002">
    <property type="protein sequence ID" value="KAK4734436.1"/>
    <property type="molecule type" value="Genomic_DNA"/>
</dbReference>
<evidence type="ECO:0000313" key="13">
    <source>
        <dbReference type="Proteomes" id="UP001311915"/>
    </source>
</evidence>
<keyword evidence="4 10" id="KW-0964">Secreted</keyword>
<dbReference type="GO" id="GO:0030145">
    <property type="term" value="F:manganese ion binding"/>
    <property type="evidence" value="ECO:0007669"/>
    <property type="project" value="UniProtKB-UniRule"/>
</dbReference>
<feature type="binding site" evidence="9">
    <location>
        <position position="48"/>
    </location>
    <ligand>
        <name>Mn(2+)</name>
        <dbReference type="ChEBI" id="CHEBI:29035"/>
    </ligand>
</feature>
<organism evidence="12 13">
    <name type="scientific">Solanum pinnatisectum</name>
    <name type="common">tansyleaf nightshade</name>
    <dbReference type="NCBI Taxonomy" id="50273"/>
    <lineage>
        <taxon>Eukaryota</taxon>
        <taxon>Viridiplantae</taxon>
        <taxon>Streptophyta</taxon>
        <taxon>Embryophyta</taxon>
        <taxon>Tracheophyta</taxon>
        <taxon>Spermatophyta</taxon>
        <taxon>Magnoliopsida</taxon>
        <taxon>eudicotyledons</taxon>
        <taxon>Gunneridae</taxon>
        <taxon>Pentapetalae</taxon>
        <taxon>asterids</taxon>
        <taxon>lamiids</taxon>
        <taxon>Solanales</taxon>
        <taxon>Solanaceae</taxon>
        <taxon>Solanoideae</taxon>
        <taxon>Solaneae</taxon>
        <taxon>Solanum</taxon>
    </lineage>
</organism>